<dbReference type="STRING" id="408657.SAMN04487995_1157"/>
<proteinExistence type="predicted"/>
<dbReference type="PANTHER" id="PTHR21666:SF270">
    <property type="entry name" value="MUREIN HYDROLASE ACTIVATOR ENVC"/>
    <property type="match status" value="1"/>
</dbReference>
<reference evidence="2 3" key="1">
    <citation type="submission" date="2016-10" db="EMBL/GenBank/DDBJ databases">
        <authorList>
            <person name="de Groot N.N."/>
        </authorList>
    </citation>
    <scope>NUCLEOTIDE SEQUENCE [LARGE SCALE GENOMIC DNA]</scope>
    <source>
        <strain evidence="2 3">DSM 19938</strain>
    </source>
</reference>
<accession>A0A1H6RJV3</accession>
<dbReference type="InterPro" id="IPR016047">
    <property type="entry name" value="M23ase_b-sheet_dom"/>
</dbReference>
<dbReference type="Proteomes" id="UP000199532">
    <property type="component" value="Unassembled WGS sequence"/>
</dbReference>
<dbReference type="Gene3D" id="2.70.70.10">
    <property type="entry name" value="Glucose Permease (Domain IIA)"/>
    <property type="match status" value="1"/>
</dbReference>
<evidence type="ECO:0000313" key="3">
    <source>
        <dbReference type="Proteomes" id="UP000199532"/>
    </source>
</evidence>
<evidence type="ECO:0000313" key="2">
    <source>
        <dbReference type="EMBL" id="SEI52797.1"/>
    </source>
</evidence>
<dbReference type="PANTHER" id="PTHR21666">
    <property type="entry name" value="PEPTIDASE-RELATED"/>
    <property type="match status" value="1"/>
</dbReference>
<dbReference type="SUPFAM" id="SSF51261">
    <property type="entry name" value="Duplicated hybrid motif"/>
    <property type="match status" value="1"/>
</dbReference>
<dbReference type="InterPro" id="IPR011055">
    <property type="entry name" value="Dup_hybrid_motif"/>
</dbReference>
<sequence>MLGFVRNKMSFSGRKLFESSMKRIIGLLLIVGMAGWNTQTIPENNMLMYSSTFRQIQEDIRDCVITPDSAARAWQENMRNIRATFHNGDTCRMGDSTYFVFPIKGYTPQKSIGGRGMGYRAEGFDLFDMDVRGSHPAHDLFVFDRNQDNIDDRTWKPIDVLAFTSGIVVAAEKDWKYDSDLRGGNWIWIYDPCLDGLFYYAHNNVVFVEPGQWVNAGDKISEMGRSGYNAFKKRSPTHLHLMFLKLNKDALPEPGDTYDWLMNSIIKQ</sequence>
<name>A0A1H6RJV3_9BACT</name>
<keyword evidence="3" id="KW-1185">Reference proteome</keyword>
<protein>
    <submittedName>
        <fullName evidence="2">Peptidase family M23</fullName>
    </submittedName>
</protein>
<feature type="domain" description="M23ase beta-sheet core" evidence="1">
    <location>
        <begin position="159"/>
        <end position="245"/>
    </location>
</feature>
<dbReference type="Pfam" id="PF01551">
    <property type="entry name" value="Peptidase_M23"/>
    <property type="match status" value="1"/>
</dbReference>
<dbReference type="GO" id="GO:0004222">
    <property type="term" value="F:metalloendopeptidase activity"/>
    <property type="evidence" value="ECO:0007669"/>
    <property type="project" value="TreeGrafter"/>
</dbReference>
<dbReference type="InterPro" id="IPR050570">
    <property type="entry name" value="Cell_wall_metabolism_enzyme"/>
</dbReference>
<dbReference type="CDD" id="cd12797">
    <property type="entry name" value="M23_peptidase"/>
    <property type="match status" value="1"/>
</dbReference>
<gene>
    <name evidence="2" type="ORF">SAMN04487995_1157</name>
</gene>
<dbReference type="EMBL" id="FNXY01000002">
    <property type="protein sequence ID" value="SEI52797.1"/>
    <property type="molecule type" value="Genomic_DNA"/>
</dbReference>
<dbReference type="AlphaFoldDB" id="A0A1H6RJV3"/>
<evidence type="ECO:0000259" key="1">
    <source>
        <dbReference type="Pfam" id="PF01551"/>
    </source>
</evidence>
<organism evidence="2 3">
    <name type="scientific">Dyadobacter koreensis</name>
    <dbReference type="NCBI Taxonomy" id="408657"/>
    <lineage>
        <taxon>Bacteria</taxon>
        <taxon>Pseudomonadati</taxon>
        <taxon>Bacteroidota</taxon>
        <taxon>Cytophagia</taxon>
        <taxon>Cytophagales</taxon>
        <taxon>Spirosomataceae</taxon>
        <taxon>Dyadobacter</taxon>
    </lineage>
</organism>